<protein>
    <submittedName>
        <fullName evidence="3">Putative alkaline shock family protein YloU</fullName>
    </submittedName>
</protein>
<dbReference type="InterPro" id="IPR005531">
    <property type="entry name" value="Asp23"/>
</dbReference>
<dbReference type="Proteomes" id="UP000294911">
    <property type="component" value="Unassembled WGS sequence"/>
</dbReference>
<evidence type="ECO:0000313" key="3">
    <source>
        <dbReference type="EMBL" id="TCP55283.1"/>
    </source>
</evidence>
<dbReference type="OrthoDB" id="9808942at2"/>
<dbReference type="PANTHER" id="PTHR34297">
    <property type="entry name" value="HYPOTHETICAL CYTOSOLIC PROTEIN-RELATED"/>
    <property type="match status" value="1"/>
</dbReference>
<feature type="region of interest" description="Disordered" evidence="2">
    <location>
        <begin position="1"/>
        <end position="33"/>
    </location>
</feature>
<dbReference type="RefSeq" id="WP_132876621.1">
    <property type="nucleotide sequence ID" value="NZ_SLXQ01000002.1"/>
</dbReference>
<evidence type="ECO:0000256" key="1">
    <source>
        <dbReference type="ARBA" id="ARBA00005721"/>
    </source>
</evidence>
<reference evidence="3 4" key="1">
    <citation type="submission" date="2019-03" db="EMBL/GenBank/DDBJ databases">
        <title>Genomic Encyclopedia of Type Strains, Phase IV (KMG-IV): sequencing the most valuable type-strain genomes for metagenomic binning, comparative biology and taxonomic classification.</title>
        <authorList>
            <person name="Goeker M."/>
        </authorList>
    </citation>
    <scope>NUCLEOTIDE SEQUENCE [LARGE SCALE GENOMIC DNA]</scope>
    <source>
        <strain evidence="3 4">DSM 45765</strain>
    </source>
</reference>
<evidence type="ECO:0000313" key="4">
    <source>
        <dbReference type="Proteomes" id="UP000294911"/>
    </source>
</evidence>
<sequence>MAQNTPAKSGSESTPATRVNEAPARQAEETSLGKTTISSTVVQKIGSIAAREVSGVHALGGGMSRAVGAIKERIPGAGTASTTGVAVEVGEKQAAIDLDLVIEYGAAIADVARVVRKNVITSVERMTGLEVIEVNLAVNDVYVAEDDEENAPSRVE</sequence>
<name>A0A4R2QYJ8_9PSEU</name>
<dbReference type="EMBL" id="SLXQ01000002">
    <property type="protein sequence ID" value="TCP55283.1"/>
    <property type="molecule type" value="Genomic_DNA"/>
</dbReference>
<dbReference type="Pfam" id="PF03780">
    <property type="entry name" value="Asp23"/>
    <property type="match status" value="1"/>
</dbReference>
<accession>A0A4R2QYJ8</accession>
<organism evidence="3 4">
    <name type="scientific">Tamaricihabitans halophyticus</name>
    <dbReference type="NCBI Taxonomy" id="1262583"/>
    <lineage>
        <taxon>Bacteria</taxon>
        <taxon>Bacillati</taxon>
        <taxon>Actinomycetota</taxon>
        <taxon>Actinomycetes</taxon>
        <taxon>Pseudonocardiales</taxon>
        <taxon>Pseudonocardiaceae</taxon>
        <taxon>Tamaricihabitans</taxon>
    </lineage>
</organism>
<comment type="similarity">
    <text evidence="1">Belongs to the asp23 family.</text>
</comment>
<proteinExistence type="inferred from homology"/>
<dbReference type="PANTHER" id="PTHR34297:SF3">
    <property type="entry name" value="ALKALINE SHOCK PROTEIN 23"/>
    <property type="match status" value="1"/>
</dbReference>
<comment type="caution">
    <text evidence="3">The sequence shown here is derived from an EMBL/GenBank/DDBJ whole genome shotgun (WGS) entry which is preliminary data.</text>
</comment>
<feature type="compositionally biased region" description="Polar residues" evidence="2">
    <location>
        <begin position="1"/>
        <end position="17"/>
    </location>
</feature>
<keyword evidence="4" id="KW-1185">Reference proteome</keyword>
<gene>
    <name evidence="3" type="ORF">EV191_102495</name>
</gene>
<evidence type="ECO:0000256" key="2">
    <source>
        <dbReference type="SAM" id="MobiDB-lite"/>
    </source>
</evidence>
<dbReference type="AlphaFoldDB" id="A0A4R2QYJ8"/>